<proteinExistence type="predicted"/>
<dbReference type="EMBL" id="JACRDE010000113">
    <property type="protein sequence ID" value="MBI5248587.1"/>
    <property type="molecule type" value="Genomic_DNA"/>
</dbReference>
<dbReference type="GO" id="GO:0016020">
    <property type="term" value="C:membrane"/>
    <property type="evidence" value="ECO:0007669"/>
    <property type="project" value="GOC"/>
</dbReference>
<comment type="caution">
    <text evidence="1">The sequence shown here is derived from an EMBL/GenBank/DDBJ whole genome shotgun (WGS) entry which is preliminary data.</text>
</comment>
<dbReference type="PANTHER" id="PTHR34990">
    <property type="entry name" value="UDP-2,3-DIACYLGLUCOSAMINE HYDROLASE-RELATED"/>
    <property type="match status" value="1"/>
</dbReference>
<gene>
    <name evidence="1" type="ORF">HY912_03760</name>
</gene>
<protein>
    <recommendedName>
        <fullName evidence="3">Calcineurin-like phosphoesterase domain-containing protein</fullName>
    </recommendedName>
</protein>
<dbReference type="PANTHER" id="PTHR34990:SF2">
    <property type="entry name" value="BLL8164 PROTEIN"/>
    <property type="match status" value="1"/>
</dbReference>
<dbReference type="InterPro" id="IPR043461">
    <property type="entry name" value="LpxH-like"/>
</dbReference>
<evidence type="ECO:0008006" key="3">
    <source>
        <dbReference type="Google" id="ProtNLM"/>
    </source>
</evidence>
<dbReference type="GO" id="GO:0009245">
    <property type="term" value="P:lipid A biosynthetic process"/>
    <property type="evidence" value="ECO:0007669"/>
    <property type="project" value="TreeGrafter"/>
</dbReference>
<dbReference type="GO" id="GO:0008758">
    <property type="term" value="F:UDP-2,3-diacylglucosamine hydrolase activity"/>
    <property type="evidence" value="ECO:0007669"/>
    <property type="project" value="TreeGrafter"/>
</dbReference>
<sequence length="440" mass="50283">MERAAIFVSDLHLGKADELEDFVPKNEEDFCDFLKKQSDNFANQKVDLVLLGDLLDIWQVATEAEKHAEESDIIDISIKRDIDAGRVKDIVSAHPKTFAALGEFLVKDPDHRRIISTPGNHDHSLIDPMVQSPVREAIARGDKSIAERVVFQNYYEDPDMGIYAEHGNQFDEDNDYDNFDLFGAEAPGFFFVRLFWNRLEVLQPSLDNWMNSFNAIVSQKLWKLIIPAYEFFTQYVTDDRPFKRIQVASFPPIFLEGKVVGVPSRGENLREFPDLLFTEKVDRERIFSTDNEVETRFRHLYHEPENQEFKVAVDEILGKKYRGKPPSVPESAPETVQLEFLTRDPYISAVKGIFGAPDGTPHARPLKGGLLKPDIHKYVLLGHTHDDKEVKFSDLKVTYFNTGSWSVLRDSHGSNASRLCYVVFKKGSQGGITAEQLLWK</sequence>
<dbReference type="InterPro" id="IPR029052">
    <property type="entry name" value="Metallo-depent_PP-like"/>
</dbReference>
<name>A0A9D6V3P5_9BACT</name>
<reference evidence="1" key="1">
    <citation type="submission" date="2020-07" db="EMBL/GenBank/DDBJ databases">
        <title>Huge and variable diversity of episymbiotic CPR bacteria and DPANN archaea in groundwater ecosystems.</title>
        <authorList>
            <person name="He C.Y."/>
            <person name="Keren R."/>
            <person name="Whittaker M."/>
            <person name="Farag I.F."/>
            <person name="Doudna J."/>
            <person name="Cate J.H.D."/>
            <person name="Banfield J.F."/>
        </authorList>
    </citation>
    <scope>NUCLEOTIDE SEQUENCE</scope>
    <source>
        <strain evidence="1">NC_groundwater_1664_Pr3_B-0.1um_52_9</strain>
    </source>
</reference>
<organism evidence="1 2">
    <name type="scientific">Desulfomonile tiedjei</name>
    <dbReference type="NCBI Taxonomy" id="2358"/>
    <lineage>
        <taxon>Bacteria</taxon>
        <taxon>Pseudomonadati</taxon>
        <taxon>Thermodesulfobacteriota</taxon>
        <taxon>Desulfomonilia</taxon>
        <taxon>Desulfomonilales</taxon>
        <taxon>Desulfomonilaceae</taxon>
        <taxon>Desulfomonile</taxon>
    </lineage>
</organism>
<evidence type="ECO:0000313" key="2">
    <source>
        <dbReference type="Proteomes" id="UP000807825"/>
    </source>
</evidence>
<dbReference type="Gene3D" id="3.60.21.10">
    <property type="match status" value="1"/>
</dbReference>
<dbReference type="SUPFAM" id="SSF56300">
    <property type="entry name" value="Metallo-dependent phosphatases"/>
    <property type="match status" value="1"/>
</dbReference>
<dbReference type="AlphaFoldDB" id="A0A9D6V3P5"/>
<dbReference type="Proteomes" id="UP000807825">
    <property type="component" value="Unassembled WGS sequence"/>
</dbReference>
<accession>A0A9D6V3P5</accession>
<evidence type="ECO:0000313" key="1">
    <source>
        <dbReference type="EMBL" id="MBI5248587.1"/>
    </source>
</evidence>